<reference evidence="5" key="1">
    <citation type="submission" date="2019-12" db="EMBL/GenBank/DDBJ databases">
        <title>High-Quality draft genome sequences of three cyanobacteria isolated from the limestone walls of the Old Cathedral of Coimbra.</title>
        <authorList>
            <person name="Tiago I."/>
            <person name="Soares F."/>
            <person name="Portugal A."/>
        </authorList>
    </citation>
    <scope>NUCLEOTIDE SEQUENCE</scope>
    <source>
        <strain evidence="5">A</strain>
    </source>
</reference>
<accession>A0A8J7Z4G2</accession>
<gene>
    <name evidence="5" type="ORF">GS601_10405</name>
</gene>
<feature type="domain" description="Cell envelope-related transcriptional attenuator" evidence="3">
    <location>
        <begin position="90"/>
        <end position="236"/>
    </location>
</feature>
<dbReference type="EMBL" id="WVIE01000010">
    <property type="protein sequence ID" value="NDJ17696.1"/>
    <property type="molecule type" value="Genomic_DNA"/>
</dbReference>
<evidence type="ECO:0000313" key="5">
    <source>
        <dbReference type="EMBL" id="NDJ17696.1"/>
    </source>
</evidence>
<dbReference type="InterPro" id="IPR004474">
    <property type="entry name" value="LytR_CpsA_psr"/>
</dbReference>
<evidence type="ECO:0000259" key="4">
    <source>
        <dbReference type="Pfam" id="PF13399"/>
    </source>
</evidence>
<feature type="domain" description="LytR/CpsA/Psr regulator C-terminal" evidence="4">
    <location>
        <begin position="330"/>
        <end position="415"/>
    </location>
</feature>
<organism evidence="5 6">
    <name type="scientific">Myxacorys almedinensis A</name>
    <dbReference type="NCBI Taxonomy" id="2690445"/>
    <lineage>
        <taxon>Bacteria</taxon>
        <taxon>Bacillati</taxon>
        <taxon>Cyanobacteriota</taxon>
        <taxon>Cyanophyceae</taxon>
        <taxon>Leptolyngbyales</taxon>
        <taxon>Leptolyngbyaceae</taxon>
        <taxon>Myxacorys</taxon>
        <taxon>Myxacorys almedinensis</taxon>
    </lineage>
</organism>
<dbReference type="Pfam" id="PF13399">
    <property type="entry name" value="LytR_C"/>
    <property type="match status" value="1"/>
</dbReference>
<dbReference type="Pfam" id="PF03816">
    <property type="entry name" value="LytR_cpsA_psr"/>
    <property type="match status" value="1"/>
</dbReference>
<name>A0A8J7Z4G2_9CYAN</name>
<dbReference type="NCBIfam" id="TIGR00350">
    <property type="entry name" value="lytR_cpsA_psr"/>
    <property type="match status" value="1"/>
</dbReference>
<sequence>MISATAGALLAVSLASTPLMQRQLSPAEASIFGKGEKFSSNTNLRLPELTRPVNILVMGVKVLTSDLANPPEEAKNQSYHALVNSFEGLTDTLLLLRFDPEKRKLSVMSIPRDTRTYIANHGMTKINEANYYGGPALSAKSVSELLGGVGIDRYVTINVQGVEALIEALGGVTVHVPRDMKYQDDSQHLYINLKAGRQHLNGDQTLQLLRFRYDENGDIGRIQRQQMVMRALMEQALNPTTVARFPKILSVIQSHIDTNLTVEELVALVGFGTQINRSNTKMLMVPGEFSSPGEYIASYWLPSPSKIQALMAQHFDFGTSDLKDINPNTLKIAVQDSTEQEKGLQKVMERLKTAGYNNVYEAKPWTEPLRVTRIVAEWGDISSAEAVRRSLGYGEVRIENTGDLQSDVTIQLGKDALQPPKKAASSAKKSAETQQETPRLILPSSD</sequence>
<proteinExistence type="inferred from homology"/>
<evidence type="ECO:0000259" key="3">
    <source>
        <dbReference type="Pfam" id="PF03816"/>
    </source>
</evidence>
<evidence type="ECO:0000256" key="2">
    <source>
        <dbReference type="SAM" id="MobiDB-lite"/>
    </source>
</evidence>
<dbReference type="AlphaFoldDB" id="A0A8J7Z4G2"/>
<comment type="similarity">
    <text evidence="1">Belongs to the LytR/CpsA/Psr (LCP) family.</text>
</comment>
<evidence type="ECO:0000256" key="1">
    <source>
        <dbReference type="ARBA" id="ARBA00006068"/>
    </source>
</evidence>
<feature type="region of interest" description="Disordered" evidence="2">
    <location>
        <begin position="412"/>
        <end position="446"/>
    </location>
</feature>
<dbReference type="Gene3D" id="3.40.630.190">
    <property type="entry name" value="LCP protein"/>
    <property type="match status" value="1"/>
</dbReference>
<comment type="caution">
    <text evidence="5">The sequence shown here is derived from an EMBL/GenBank/DDBJ whole genome shotgun (WGS) entry which is preliminary data.</text>
</comment>
<dbReference type="Proteomes" id="UP000646053">
    <property type="component" value="Unassembled WGS sequence"/>
</dbReference>
<protein>
    <submittedName>
        <fullName evidence="5">LytR family transcriptional regulator</fullName>
    </submittedName>
</protein>
<dbReference type="InterPro" id="IPR027381">
    <property type="entry name" value="LytR/CpsA/Psr_C"/>
</dbReference>
<evidence type="ECO:0000313" key="6">
    <source>
        <dbReference type="Proteomes" id="UP000646053"/>
    </source>
</evidence>
<dbReference type="PANTHER" id="PTHR33392">
    <property type="entry name" value="POLYISOPRENYL-TEICHOIC ACID--PEPTIDOGLYCAN TEICHOIC ACID TRANSFERASE TAGU"/>
    <property type="match status" value="1"/>
</dbReference>
<keyword evidence="6" id="KW-1185">Reference proteome</keyword>
<dbReference type="InterPro" id="IPR050922">
    <property type="entry name" value="LytR/CpsA/Psr_CW_biosynth"/>
</dbReference>
<dbReference type="PANTHER" id="PTHR33392:SF6">
    <property type="entry name" value="POLYISOPRENYL-TEICHOIC ACID--PEPTIDOGLYCAN TEICHOIC ACID TRANSFERASE TAGU"/>
    <property type="match status" value="1"/>
</dbReference>